<dbReference type="Gene3D" id="1.20.1290.10">
    <property type="entry name" value="AhpD-like"/>
    <property type="match status" value="1"/>
</dbReference>
<feature type="domain" description="Carboxymuconolactone decarboxylase-like" evidence="1">
    <location>
        <begin position="15"/>
        <end position="93"/>
    </location>
</feature>
<sequence length="145" mass="16738">MKKREFLKDVDTKAFKVMLGFEQYLSESSLNRIHAELIKIRVSQINGCTYCMDKHIQDALAYGEDARRIFVLSHWRDTPFFSEEEQAILALTEQITRISVHGVTDEVYNRALLLLGQQYLTEVIMGIVAMNAWNRIGITTGREPQ</sequence>
<dbReference type="NCBIfam" id="TIGR00778">
    <property type="entry name" value="ahpD_dom"/>
    <property type="match status" value="1"/>
</dbReference>
<dbReference type="InterPro" id="IPR003779">
    <property type="entry name" value="CMD-like"/>
</dbReference>
<accession>A0A363NWU9</accession>
<dbReference type="GO" id="GO:0051920">
    <property type="term" value="F:peroxiredoxin activity"/>
    <property type="evidence" value="ECO:0007669"/>
    <property type="project" value="InterPro"/>
</dbReference>
<comment type="caution">
    <text evidence="2">The sequence shown here is derived from an EMBL/GenBank/DDBJ whole genome shotgun (WGS) entry which is preliminary data.</text>
</comment>
<organism evidence="2 3">
    <name type="scientific">Sphingobacterium athyrii</name>
    <dbReference type="NCBI Taxonomy" id="2152717"/>
    <lineage>
        <taxon>Bacteria</taxon>
        <taxon>Pseudomonadati</taxon>
        <taxon>Bacteroidota</taxon>
        <taxon>Sphingobacteriia</taxon>
        <taxon>Sphingobacteriales</taxon>
        <taxon>Sphingobacteriaceae</taxon>
        <taxon>Sphingobacterium</taxon>
    </lineage>
</organism>
<dbReference type="AlphaFoldDB" id="A0A363NWU9"/>
<name>A0A363NWU9_9SPHI</name>
<dbReference type="RefSeq" id="WP_108633527.1">
    <property type="nucleotide sequence ID" value="NZ_QCXX01000002.1"/>
</dbReference>
<dbReference type="OrthoDB" id="9801997at2"/>
<dbReference type="EMBL" id="QCXX01000002">
    <property type="protein sequence ID" value="PUV25193.1"/>
    <property type="molecule type" value="Genomic_DNA"/>
</dbReference>
<dbReference type="SUPFAM" id="SSF69118">
    <property type="entry name" value="AhpD-like"/>
    <property type="match status" value="1"/>
</dbReference>
<protein>
    <recommendedName>
        <fullName evidence="1">Carboxymuconolactone decarboxylase-like domain-containing protein</fullName>
    </recommendedName>
</protein>
<keyword evidence="3" id="KW-1185">Reference proteome</keyword>
<dbReference type="PANTHER" id="PTHR35446">
    <property type="entry name" value="SI:CH211-175M2.5"/>
    <property type="match status" value="1"/>
</dbReference>
<proteinExistence type="predicted"/>
<reference evidence="2 3" key="1">
    <citation type="submission" date="2018-04" db="EMBL/GenBank/DDBJ databases">
        <title>Sphingobacterium sp. M46 Genome.</title>
        <authorList>
            <person name="Cheng J."/>
            <person name="Li Y."/>
        </authorList>
    </citation>
    <scope>NUCLEOTIDE SEQUENCE [LARGE SCALE GENOMIC DNA]</scope>
    <source>
        <strain evidence="2 3">M46</strain>
    </source>
</reference>
<evidence type="ECO:0000313" key="3">
    <source>
        <dbReference type="Proteomes" id="UP000250831"/>
    </source>
</evidence>
<evidence type="ECO:0000259" key="1">
    <source>
        <dbReference type="Pfam" id="PF02627"/>
    </source>
</evidence>
<dbReference type="PANTHER" id="PTHR35446:SF2">
    <property type="entry name" value="CARBOXYMUCONOLACTONE DECARBOXYLASE-LIKE DOMAIN-CONTAINING PROTEIN"/>
    <property type="match status" value="1"/>
</dbReference>
<dbReference type="InterPro" id="IPR004675">
    <property type="entry name" value="AhpD_core"/>
</dbReference>
<dbReference type="Pfam" id="PF02627">
    <property type="entry name" value="CMD"/>
    <property type="match status" value="1"/>
</dbReference>
<gene>
    <name evidence="2" type="ORF">DCO56_09670</name>
</gene>
<dbReference type="InterPro" id="IPR029032">
    <property type="entry name" value="AhpD-like"/>
</dbReference>
<dbReference type="Proteomes" id="UP000250831">
    <property type="component" value="Unassembled WGS sequence"/>
</dbReference>
<evidence type="ECO:0000313" key="2">
    <source>
        <dbReference type="EMBL" id="PUV25193.1"/>
    </source>
</evidence>